<keyword evidence="16" id="KW-1185">Reference proteome</keyword>
<evidence type="ECO:0000256" key="2">
    <source>
        <dbReference type="ARBA" id="ARBA00004922"/>
    </source>
</evidence>
<gene>
    <name evidence="15" type="ORF">LSH36_1284g00058</name>
</gene>
<evidence type="ECO:0000256" key="9">
    <source>
        <dbReference type="ARBA" id="ARBA00023034"/>
    </source>
</evidence>
<protein>
    <recommendedName>
        <fullName evidence="12">Fucosyltransferase</fullName>
        <ecNumber evidence="12">2.4.1.-</ecNumber>
    </recommendedName>
</protein>
<comment type="subcellular location">
    <subcellularLocation>
        <location evidence="1">Golgi apparatus membrane</location>
        <topology evidence="1">Single-pass type II membrane protein</topology>
    </subcellularLocation>
    <subcellularLocation>
        <location evidence="12">Golgi apparatus</location>
        <location evidence="12">Golgi stack membrane</location>
        <topology evidence="12">Single-pass type II membrane protein</topology>
    </subcellularLocation>
</comment>
<keyword evidence="5 12" id="KW-0808">Transferase</keyword>
<dbReference type="Gene3D" id="3.40.50.11660">
    <property type="entry name" value="Glycosyl transferase family 10, C-terminal domain"/>
    <property type="match status" value="1"/>
</dbReference>
<dbReference type="EMBL" id="JAODUP010001283">
    <property type="protein sequence ID" value="KAK2140659.1"/>
    <property type="molecule type" value="Genomic_DNA"/>
</dbReference>
<dbReference type="InterPro" id="IPR055270">
    <property type="entry name" value="Glyco_tran_10_C"/>
</dbReference>
<dbReference type="InterPro" id="IPR001503">
    <property type="entry name" value="Glyco_trans_10"/>
</dbReference>
<comment type="caution">
    <text evidence="15">The sequence shown here is derived from an EMBL/GenBank/DDBJ whole genome shotgun (WGS) entry which is preliminary data.</text>
</comment>
<dbReference type="GO" id="GO:0000139">
    <property type="term" value="C:Golgi membrane"/>
    <property type="evidence" value="ECO:0007669"/>
    <property type="project" value="UniProtKB-SubCell"/>
</dbReference>
<evidence type="ECO:0000256" key="7">
    <source>
        <dbReference type="ARBA" id="ARBA00022968"/>
    </source>
</evidence>
<organism evidence="15 16">
    <name type="scientific">Paralvinella palmiformis</name>
    <dbReference type="NCBI Taxonomy" id="53620"/>
    <lineage>
        <taxon>Eukaryota</taxon>
        <taxon>Metazoa</taxon>
        <taxon>Spiralia</taxon>
        <taxon>Lophotrochozoa</taxon>
        <taxon>Annelida</taxon>
        <taxon>Polychaeta</taxon>
        <taxon>Sedentaria</taxon>
        <taxon>Canalipalpata</taxon>
        <taxon>Terebellida</taxon>
        <taxon>Terebelliformia</taxon>
        <taxon>Alvinellidae</taxon>
        <taxon>Paralvinella</taxon>
    </lineage>
</organism>
<keyword evidence="10 12" id="KW-0472">Membrane</keyword>
<evidence type="ECO:0000256" key="8">
    <source>
        <dbReference type="ARBA" id="ARBA00022989"/>
    </source>
</evidence>
<evidence type="ECO:0000256" key="12">
    <source>
        <dbReference type="RuleBase" id="RU003832"/>
    </source>
</evidence>
<proteinExistence type="inferred from homology"/>
<evidence type="ECO:0000259" key="14">
    <source>
        <dbReference type="Pfam" id="PF17039"/>
    </source>
</evidence>
<keyword evidence="11" id="KW-0325">Glycoprotein</keyword>
<evidence type="ECO:0000256" key="4">
    <source>
        <dbReference type="ARBA" id="ARBA00022676"/>
    </source>
</evidence>
<feature type="transmembrane region" description="Helical" evidence="12">
    <location>
        <begin position="6"/>
        <end position="26"/>
    </location>
</feature>
<feature type="domain" description="Fucosyltransferase N-terminal" evidence="14">
    <location>
        <begin position="44"/>
        <end position="155"/>
    </location>
</feature>
<sequence>MKTKNFFLVLIIIIFIISILLCTNYMKDILKHRIKTTGDRYSRNERIILLWNAFYTKTTYGLGEFGRNAFKKNRCKIDNCRLETNRSLLKDAAAVVFHINGKQMEQFPRHTNGRQLFVYFLREPPPLASRFSSKYKNQFNLTMTYRHDSDIPIPYSRVVRKEFGELVDLKPYKMKHPLSGRTRDVAWMVSKCNISSKRHIYVNSLSRYINIDVYGVCGNFTCSKQQTPSCMEDLERKYKFYLAFENSVCQDYVTEKLYRTLSYELVPVVYGGVDYRNYSPPKSYINILDYDSPRHLAGYLKYLSKNASAYEELFQWKPYWKSISNNEFLRRGFCQLCEIVNKDDVYKIYSDVHKWYVDGRCNNTIVEKVVESSKIQ</sequence>
<dbReference type="Proteomes" id="UP001208570">
    <property type="component" value="Unassembled WGS sequence"/>
</dbReference>
<evidence type="ECO:0000313" key="16">
    <source>
        <dbReference type="Proteomes" id="UP001208570"/>
    </source>
</evidence>
<evidence type="ECO:0000256" key="5">
    <source>
        <dbReference type="ARBA" id="ARBA00022679"/>
    </source>
</evidence>
<name>A0AAD9ITY0_9ANNE</name>
<dbReference type="Pfam" id="PF00852">
    <property type="entry name" value="Glyco_transf_10"/>
    <property type="match status" value="1"/>
</dbReference>
<dbReference type="GO" id="GO:0008417">
    <property type="term" value="F:fucosyltransferase activity"/>
    <property type="evidence" value="ECO:0007669"/>
    <property type="project" value="InterPro"/>
</dbReference>
<dbReference type="EC" id="2.4.1.-" evidence="12"/>
<dbReference type="InterPro" id="IPR031481">
    <property type="entry name" value="Glyco_tran_10_N"/>
</dbReference>
<dbReference type="PANTHER" id="PTHR48438:SF1">
    <property type="entry name" value="ALPHA-(1,3)-FUCOSYLTRANSFERASE C-RELATED"/>
    <property type="match status" value="1"/>
</dbReference>
<dbReference type="InterPro" id="IPR038577">
    <property type="entry name" value="GT10-like_C_sf"/>
</dbReference>
<feature type="domain" description="Fucosyltransferase C-terminal" evidence="13">
    <location>
        <begin position="179"/>
        <end position="355"/>
    </location>
</feature>
<dbReference type="Pfam" id="PF17039">
    <property type="entry name" value="Glyco_tran_10_N"/>
    <property type="match status" value="1"/>
</dbReference>
<comment type="similarity">
    <text evidence="3 12">Belongs to the glycosyltransferase 10 family.</text>
</comment>
<evidence type="ECO:0000313" key="15">
    <source>
        <dbReference type="EMBL" id="KAK2140659.1"/>
    </source>
</evidence>
<reference evidence="15" key="1">
    <citation type="journal article" date="2023" name="Mol. Biol. Evol.">
        <title>Third-Generation Sequencing Reveals the Adaptive Role of the Epigenome in Three Deep-Sea Polychaetes.</title>
        <authorList>
            <person name="Perez M."/>
            <person name="Aroh O."/>
            <person name="Sun Y."/>
            <person name="Lan Y."/>
            <person name="Juniper S.K."/>
            <person name="Young C.R."/>
            <person name="Angers B."/>
            <person name="Qian P.Y."/>
        </authorList>
    </citation>
    <scope>NUCLEOTIDE SEQUENCE</scope>
    <source>
        <strain evidence="15">P08H-3</strain>
    </source>
</reference>
<evidence type="ECO:0000256" key="11">
    <source>
        <dbReference type="ARBA" id="ARBA00023180"/>
    </source>
</evidence>
<evidence type="ECO:0000256" key="3">
    <source>
        <dbReference type="ARBA" id="ARBA00008919"/>
    </source>
</evidence>
<keyword evidence="4 12" id="KW-0328">Glycosyltransferase</keyword>
<comment type="pathway">
    <text evidence="2">Protein modification; protein glycosylation.</text>
</comment>
<evidence type="ECO:0000259" key="13">
    <source>
        <dbReference type="Pfam" id="PF00852"/>
    </source>
</evidence>
<keyword evidence="6 12" id="KW-0812">Transmembrane</keyword>
<accession>A0AAD9ITY0</accession>
<dbReference type="SUPFAM" id="SSF53756">
    <property type="entry name" value="UDP-Glycosyltransferase/glycogen phosphorylase"/>
    <property type="match status" value="1"/>
</dbReference>
<dbReference type="PANTHER" id="PTHR48438">
    <property type="entry name" value="ALPHA-(1,3)-FUCOSYLTRANSFERASE C-RELATED"/>
    <property type="match status" value="1"/>
</dbReference>
<dbReference type="GO" id="GO:0032580">
    <property type="term" value="C:Golgi cisterna membrane"/>
    <property type="evidence" value="ECO:0007669"/>
    <property type="project" value="UniProtKB-SubCell"/>
</dbReference>
<dbReference type="AlphaFoldDB" id="A0AAD9ITY0"/>
<evidence type="ECO:0000256" key="10">
    <source>
        <dbReference type="ARBA" id="ARBA00023136"/>
    </source>
</evidence>
<evidence type="ECO:0000256" key="6">
    <source>
        <dbReference type="ARBA" id="ARBA00022692"/>
    </source>
</evidence>
<dbReference type="FunFam" id="3.40.50.11660:FF:000006">
    <property type="entry name" value="Alpha-(1,3)-fucosyltransferase C"/>
    <property type="match status" value="1"/>
</dbReference>
<keyword evidence="8 12" id="KW-1133">Transmembrane helix</keyword>
<keyword evidence="7" id="KW-0735">Signal-anchor</keyword>
<keyword evidence="9 12" id="KW-0333">Golgi apparatus</keyword>
<evidence type="ECO:0000256" key="1">
    <source>
        <dbReference type="ARBA" id="ARBA00004323"/>
    </source>
</evidence>